<organism evidence="2 3">
    <name type="scientific">Volvox reticuliferus</name>
    <dbReference type="NCBI Taxonomy" id="1737510"/>
    <lineage>
        <taxon>Eukaryota</taxon>
        <taxon>Viridiplantae</taxon>
        <taxon>Chlorophyta</taxon>
        <taxon>core chlorophytes</taxon>
        <taxon>Chlorophyceae</taxon>
        <taxon>CS clade</taxon>
        <taxon>Chlamydomonadales</taxon>
        <taxon>Volvocaceae</taxon>
        <taxon>Volvox</taxon>
    </lineage>
</organism>
<gene>
    <name evidence="2" type="ORF">Vretifemale_5643</name>
</gene>
<evidence type="ECO:0000256" key="1">
    <source>
        <dbReference type="SAM" id="MobiDB-lite"/>
    </source>
</evidence>
<evidence type="ECO:0000313" key="3">
    <source>
        <dbReference type="Proteomes" id="UP000747110"/>
    </source>
</evidence>
<protein>
    <submittedName>
        <fullName evidence="2">Uncharacterized protein</fullName>
    </submittedName>
</protein>
<evidence type="ECO:0000313" key="2">
    <source>
        <dbReference type="EMBL" id="GIL75946.1"/>
    </source>
</evidence>
<dbReference type="AlphaFoldDB" id="A0A8J4FLR3"/>
<name>A0A8J4FLR3_9CHLO</name>
<reference evidence="2" key="1">
    <citation type="journal article" date="2021" name="Proc. Natl. Acad. Sci. U.S.A.">
        <title>Three genomes in the algal genus Volvox reveal the fate of a haploid sex-determining region after a transition to homothallism.</title>
        <authorList>
            <person name="Yamamoto K."/>
            <person name="Hamaji T."/>
            <person name="Kawai-Toyooka H."/>
            <person name="Matsuzaki R."/>
            <person name="Takahashi F."/>
            <person name="Nishimura Y."/>
            <person name="Kawachi M."/>
            <person name="Noguchi H."/>
            <person name="Minakuchi Y."/>
            <person name="Umen J.G."/>
            <person name="Toyoda A."/>
            <person name="Nozaki H."/>
        </authorList>
    </citation>
    <scope>NUCLEOTIDE SEQUENCE</scope>
    <source>
        <strain evidence="2">NIES-3786</strain>
    </source>
</reference>
<feature type="compositionally biased region" description="Low complexity" evidence="1">
    <location>
        <begin position="40"/>
        <end position="53"/>
    </location>
</feature>
<proteinExistence type="predicted"/>
<feature type="region of interest" description="Disordered" evidence="1">
    <location>
        <begin position="40"/>
        <end position="94"/>
    </location>
</feature>
<accession>A0A8J4FLR3</accession>
<dbReference type="EMBL" id="BNCP01000008">
    <property type="protein sequence ID" value="GIL75946.1"/>
    <property type="molecule type" value="Genomic_DNA"/>
</dbReference>
<dbReference type="OrthoDB" id="568476at2759"/>
<keyword evidence="3" id="KW-1185">Reference proteome</keyword>
<dbReference type="Proteomes" id="UP000747110">
    <property type="component" value="Unassembled WGS sequence"/>
</dbReference>
<comment type="caution">
    <text evidence="2">The sequence shown here is derived from an EMBL/GenBank/DDBJ whole genome shotgun (WGS) entry which is preliminary data.</text>
</comment>
<sequence>MQDMKIKSPLHAPGALEYVGAADRRMKINSATDVFVTPTTASSGGTATMVSGTIFAKPPDGPDSPKQSDSGSLVDAAQDNTMSGPKASHLQPANVLPPPPTPMQSISSFQNSTGMPSASADVEVDLNPPLLAAAARCLQHKEVKEVITKEEAKLDLNEIRTAKVTPEMPERQLPMPDDDEDRDDQAECFQGQEDDLVAAMIGLAVAPTPKAPIPLRGLPVPQGRHLRFDAVGRSIESPERTVLRGLPVATGKHTRFE</sequence>